<dbReference type="Proteomes" id="UP001152747">
    <property type="component" value="Unassembled WGS sequence"/>
</dbReference>
<sequence>MRFLLAALLILGTIEAARNCKNRYAEARGRDSTQVFQQRYGCKTESQIAEDYWTTVGFDGQLRDGRTTDDFLRFPGDQLNNAFIGYWITRSKYGHSRHYEAFGHVFVKSDGRICGWFVGLHHEVIEVCGGFRVLSRNRRNPQEPIPFEWVQGEQWRNRDVLGIPSPSNRQIRQSIIGRRKFQGISPNSEKFVEVNEPAEFSSKVWLLKKRSHQLPQQHQQRPQNVVQPSGEDADLQTYNDPHEQQRIAHIKSFPYYDQYGRPSGHHFDSERPAYDSYGRRIPFQTYDPVPSRGDPDYADWLRRQYELRASQNRARPDVQPGVGYGPASDSNSWAPGRSEGQAGRYYPSSEGQAGQSEDRDDVPEVRYGSDDGTSGRVEVQTGTYPGYQSEGQAGRSDSRYPGSEGQAGQSEDQRRVSKDQARNYDPRYRSEDRDGSSGRIEGQGGRSDPRYGSQVHPGRSGASEGQAGKSDPRYGSQVYPGASEGQAGSSDPRYGSQVHPGRSGASEGQAGAYPGSAGSSEGQAGRSDPRYGSQVYPERSGASEGQAGAYPGSAGSSEGQDGRSDPRYGSQVYPGFSEASEGQDGRSDPRYGSQVYPGRSGASEGQAGAYPGSAGSPDSRYPGSEGQPGRSDPRYGSQVYPGTSEGQDGSSDSRYPGSEGQAGRSDPRYGSQVYPGSSGASEGQAGSLDSRYPGSEGSSGASEGQAEPSDLRQGSYQYPQNQPGYYWPSGVRKPDSARPLPDQSAQNLVPKIEDDGEIFVPKNADDDDEKYRNVDVYGNPINSAGPVRLARVKPQIIVRDRAGRTYRPWTDPTTGKITYIYESKSGNDRNVELPDAILPDIERQLEAQRRRQYLENELRGEIRQGGETQRQRKDSSSAQNPRHRRH</sequence>
<evidence type="ECO:0000256" key="2">
    <source>
        <dbReference type="SAM" id="SignalP"/>
    </source>
</evidence>
<comment type="caution">
    <text evidence="3">The sequence shown here is derived from an EMBL/GenBank/DDBJ whole genome shotgun (WGS) entry which is preliminary data.</text>
</comment>
<keyword evidence="4" id="KW-1185">Reference proteome</keyword>
<gene>
    <name evidence="3" type="ORF">CAMP_LOCUS2659</name>
</gene>
<dbReference type="EMBL" id="CANHGI010000001">
    <property type="protein sequence ID" value="CAI5440022.1"/>
    <property type="molecule type" value="Genomic_DNA"/>
</dbReference>
<evidence type="ECO:0000256" key="1">
    <source>
        <dbReference type="SAM" id="MobiDB-lite"/>
    </source>
</evidence>
<feature type="compositionally biased region" description="Polar residues" evidence="1">
    <location>
        <begin position="712"/>
        <end position="723"/>
    </location>
</feature>
<organism evidence="3 4">
    <name type="scientific">Caenorhabditis angaria</name>
    <dbReference type="NCBI Taxonomy" id="860376"/>
    <lineage>
        <taxon>Eukaryota</taxon>
        <taxon>Metazoa</taxon>
        <taxon>Ecdysozoa</taxon>
        <taxon>Nematoda</taxon>
        <taxon>Chromadorea</taxon>
        <taxon>Rhabditida</taxon>
        <taxon>Rhabditina</taxon>
        <taxon>Rhabditomorpha</taxon>
        <taxon>Rhabditoidea</taxon>
        <taxon>Rhabditidae</taxon>
        <taxon>Peloderinae</taxon>
        <taxon>Caenorhabditis</taxon>
    </lineage>
</organism>
<feature type="chain" id="PRO_5040170770" evidence="2">
    <location>
        <begin position="17"/>
        <end position="886"/>
    </location>
</feature>
<evidence type="ECO:0000313" key="3">
    <source>
        <dbReference type="EMBL" id="CAI5440022.1"/>
    </source>
</evidence>
<feature type="region of interest" description="Disordered" evidence="1">
    <location>
        <begin position="856"/>
        <end position="886"/>
    </location>
</feature>
<dbReference type="AlphaFoldDB" id="A0A9P1IB29"/>
<feature type="region of interest" description="Disordered" evidence="1">
    <location>
        <begin position="211"/>
        <end position="232"/>
    </location>
</feature>
<feature type="compositionally biased region" description="Low complexity" evidence="1">
    <location>
        <begin position="213"/>
        <end position="228"/>
    </location>
</feature>
<protein>
    <submittedName>
        <fullName evidence="3">Uncharacterized protein</fullName>
    </submittedName>
</protein>
<name>A0A9P1IB29_9PELO</name>
<dbReference type="OrthoDB" id="5859672at2759"/>
<reference evidence="3" key="1">
    <citation type="submission" date="2022-11" db="EMBL/GenBank/DDBJ databases">
        <authorList>
            <person name="Kikuchi T."/>
        </authorList>
    </citation>
    <scope>NUCLEOTIDE SEQUENCE</scope>
    <source>
        <strain evidence="3">PS1010</strain>
    </source>
</reference>
<feature type="compositionally biased region" description="Polar residues" evidence="1">
    <location>
        <begin position="640"/>
        <end position="653"/>
    </location>
</feature>
<accession>A0A9P1IB29</accession>
<feature type="compositionally biased region" description="Low complexity" evidence="1">
    <location>
        <begin position="676"/>
        <end position="708"/>
    </location>
</feature>
<feature type="compositionally biased region" description="Basic and acidic residues" evidence="1">
    <location>
        <begin position="856"/>
        <end position="875"/>
    </location>
</feature>
<feature type="compositionally biased region" description="Basic and acidic residues" evidence="1">
    <location>
        <begin position="411"/>
        <end position="436"/>
    </location>
</feature>
<evidence type="ECO:0000313" key="4">
    <source>
        <dbReference type="Proteomes" id="UP001152747"/>
    </source>
</evidence>
<keyword evidence="2" id="KW-0732">Signal</keyword>
<feature type="region of interest" description="Disordered" evidence="1">
    <location>
        <begin position="311"/>
        <end position="770"/>
    </location>
</feature>
<feature type="signal peptide" evidence="2">
    <location>
        <begin position="1"/>
        <end position="16"/>
    </location>
</feature>
<proteinExistence type="predicted"/>